<evidence type="ECO:0000256" key="1">
    <source>
        <dbReference type="ARBA" id="ARBA00023015"/>
    </source>
</evidence>
<feature type="DNA-binding region" description="H-T-H motif" evidence="4">
    <location>
        <begin position="27"/>
        <end position="46"/>
    </location>
</feature>
<dbReference type="EMBL" id="CP002048">
    <property type="protein sequence ID" value="ADI02707.1"/>
    <property type="molecule type" value="Genomic_DNA"/>
</dbReference>
<dbReference type="KEGG" id="slp:Slip_1955"/>
<evidence type="ECO:0000256" key="4">
    <source>
        <dbReference type="PROSITE-ProRule" id="PRU00335"/>
    </source>
</evidence>
<dbReference type="InterPro" id="IPR041490">
    <property type="entry name" value="KstR2_TetR_C"/>
</dbReference>
<dbReference type="Gene3D" id="1.10.357.10">
    <property type="entry name" value="Tetracycline Repressor, domain 2"/>
    <property type="match status" value="1"/>
</dbReference>
<dbReference type="STRING" id="643648.Slip_1955"/>
<name>D7CPS9_SYNLT</name>
<keyword evidence="2 4" id="KW-0238">DNA-binding</keyword>
<sequence>MSEGTKRERILEAAVTVFAEKGYHQARIEEIAARAGVGKGTVYEYFASKLELFQEMFRAVLGRYYERLQSVREEGQTVVERLRLLLELHLDFISQNARFARVAFADGVGYDQELAFWIYEQRKAKLERMRALFEEGIERGEFRPVDAAIAASIFIGAMTSLIVPIVMEGQEADPSLLARQAMDILLNGMVN</sequence>
<dbReference type="GO" id="GO:0003700">
    <property type="term" value="F:DNA-binding transcription factor activity"/>
    <property type="evidence" value="ECO:0007669"/>
    <property type="project" value="TreeGrafter"/>
</dbReference>
<dbReference type="InterPro" id="IPR009057">
    <property type="entry name" value="Homeodomain-like_sf"/>
</dbReference>
<dbReference type="Proteomes" id="UP000000378">
    <property type="component" value="Chromosome"/>
</dbReference>
<accession>D7CPS9</accession>
<dbReference type="AlphaFoldDB" id="D7CPS9"/>
<organism evidence="7 8">
    <name type="scientific">Syntrophothermus lipocalidus (strain DSM 12680 / TGB-C1)</name>
    <dbReference type="NCBI Taxonomy" id="643648"/>
    <lineage>
        <taxon>Bacteria</taxon>
        <taxon>Bacillati</taxon>
        <taxon>Bacillota</taxon>
        <taxon>Clostridia</taxon>
        <taxon>Eubacteriales</taxon>
        <taxon>Syntrophomonadaceae</taxon>
        <taxon>Syntrophothermus</taxon>
    </lineage>
</organism>
<keyword evidence="8" id="KW-1185">Reference proteome</keyword>
<evidence type="ECO:0000259" key="6">
    <source>
        <dbReference type="PROSITE" id="PS50977"/>
    </source>
</evidence>
<keyword evidence="5" id="KW-0812">Transmembrane</keyword>
<evidence type="ECO:0000256" key="3">
    <source>
        <dbReference type="ARBA" id="ARBA00023163"/>
    </source>
</evidence>
<reference evidence="8" key="1">
    <citation type="journal article" date="2010" name="Stand. Genomic Sci.">
        <title>Complete genome sequence of Syntrophothermus lipocalidus type strain (TGB-C1T).</title>
        <authorList>
            <consortium name="US DOE Joint Genome Institute (JGI-PGF)"/>
            <person name="Djao O."/>
            <person name="Zhang X."/>
            <person name="Lucas S."/>
            <person name="Lapidus A."/>
            <person name="Glavina Del Rio T."/>
            <person name="Nolan M."/>
            <person name="Tice H."/>
            <person name="Cheng J."/>
            <person name="Han C."/>
            <person name="Tapia R."/>
            <person name="Goodwin L."/>
            <person name="Pitluck S."/>
            <person name="Liolios K."/>
            <person name="Ivanova N."/>
            <person name="Mavromatis K."/>
            <person name="Mikhailova N."/>
            <person name="Ovchinnikova G."/>
            <person name="Pati A."/>
            <person name="Brambilla E."/>
            <person name="Chen A."/>
            <person name="Palaniappan K."/>
            <person name="Land M."/>
            <person name="Hauser L."/>
            <person name="Chang Y."/>
            <person name="Jeffries C."/>
            <person name="Rohde M."/>
            <person name="Sikorski J."/>
            <person name="Spring S."/>
            <person name="Goker M."/>
            <person name="Detter J."/>
            <person name="Woyke T."/>
            <person name="Bristow J."/>
            <person name="Eisen J."/>
            <person name="Markowitz V."/>
            <person name="Hugenholtz P."/>
            <person name="Kyrpides N."/>
            <person name="Klenk H."/>
        </authorList>
    </citation>
    <scope>NUCLEOTIDE SEQUENCE [LARGE SCALE GENOMIC DNA]</scope>
    <source>
        <strain evidence="8">DSM 12680 / TGB-C1</strain>
    </source>
</reference>
<dbReference type="HOGENOM" id="CLU_069356_12_2_9"/>
<keyword evidence="3" id="KW-0804">Transcription</keyword>
<evidence type="ECO:0000313" key="8">
    <source>
        <dbReference type="Proteomes" id="UP000000378"/>
    </source>
</evidence>
<evidence type="ECO:0000256" key="5">
    <source>
        <dbReference type="SAM" id="Phobius"/>
    </source>
</evidence>
<dbReference type="Pfam" id="PF00440">
    <property type="entry name" value="TetR_N"/>
    <property type="match status" value="1"/>
</dbReference>
<dbReference type="PANTHER" id="PTHR30055">
    <property type="entry name" value="HTH-TYPE TRANSCRIPTIONAL REGULATOR RUTR"/>
    <property type="match status" value="1"/>
</dbReference>
<dbReference type="InterPro" id="IPR001647">
    <property type="entry name" value="HTH_TetR"/>
</dbReference>
<proteinExistence type="predicted"/>
<gene>
    <name evidence="7" type="ordered locus">Slip_1955</name>
</gene>
<keyword evidence="1" id="KW-0805">Transcription regulation</keyword>
<dbReference type="PROSITE" id="PS50977">
    <property type="entry name" value="HTH_TETR_2"/>
    <property type="match status" value="1"/>
</dbReference>
<keyword evidence="5" id="KW-0472">Membrane</keyword>
<dbReference type="Gene3D" id="1.10.10.60">
    <property type="entry name" value="Homeodomain-like"/>
    <property type="match status" value="1"/>
</dbReference>
<reference evidence="7 8" key="2">
    <citation type="journal article" date="2010" name="Stand. Genomic Sci.">
        <title>Complete genome sequence of Syntrophothermus lipocalidus type strain (TGB-C1).</title>
        <authorList>
            <person name="Djao O.D."/>
            <person name="Zhang X."/>
            <person name="Lucas S."/>
            <person name="Lapidus A."/>
            <person name="Del Rio T.G."/>
            <person name="Nolan M."/>
            <person name="Tice H."/>
            <person name="Cheng J.F."/>
            <person name="Han C."/>
            <person name="Tapia R."/>
            <person name="Goodwin L."/>
            <person name="Pitluck S."/>
            <person name="Liolios K."/>
            <person name="Ivanova N."/>
            <person name="Mavromatis K."/>
            <person name="Mikhailova N."/>
            <person name="Ovchinnikova G."/>
            <person name="Pati A."/>
            <person name="Brambilla E."/>
            <person name="Chen A."/>
            <person name="Palaniappan K."/>
            <person name="Land M."/>
            <person name="Hauser L."/>
            <person name="Chang Y.J."/>
            <person name="Jeffries C.D."/>
            <person name="Rohde M."/>
            <person name="Sikorski J."/>
            <person name="Spring S."/>
            <person name="Goker M."/>
            <person name="Detter J.C."/>
            <person name="Woyke T."/>
            <person name="Bristow J."/>
            <person name="Eisen J.A."/>
            <person name="Markowitz V."/>
            <person name="Hugenholtz P."/>
            <person name="Kyrpides N.C."/>
            <person name="Klenk H.P."/>
        </authorList>
    </citation>
    <scope>NUCLEOTIDE SEQUENCE [LARGE SCALE GENOMIC DNA]</scope>
    <source>
        <strain evidence="8">DSM 12680 / TGB-C1</strain>
    </source>
</reference>
<dbReference type="RefSeq" id="WP_013176109.1">
    <property type="nucleotide sequence ID" value="NC_014220.1"/>
</dbReference>
<dbReference type="GO" id="GO:0045892">
    <property type="term" value="P:negative regulation of DNA-templated transcription"/>
    <property type="evidence" value="ECO:0007669"/>
    <property type="project" value="UniProtKB-ARBA"/>
</dbReference>
<protein>
    <submittedName>
        <fullName evidence="7">Transcriptional regulator, TetR family</fullName>
    </submittedName>
</protein>
<dbReference type="GO" id="GO:0000976">
    <property type="term" value="F:transcription cis-regulatory region binding"/>
    <property type="evidence" value="ECO:0007669"/>
    <property type="project" value="TreeGrafter"/>
</dbReference>
<keyword evidence="5" id="KW-1133">Transmembrane helix</keyword>
<dbReference type="Pfam" id="PF17932">
    <property type="entry name" value="TetR_C_24"/>
    <property type="match status" value="1"/>
</dbReference>
<dbReference type="SUPFAM" id="SSF48498">
    <property type="entry name" value="Tetracyclin repressor-like, C-terminal domain"/>
    <property type="match status" value="1"/>
</dbReference>
<evidence type="ECO:0000256" key="2">
    <source>
        <dbReference type="ARBA" id="ARBA00023125"/>
    </source>
</evidence>
<dbReference type="PRINTS" id="PR00455">
    <property type="entry name" value="HTHTETR"/>
</dbReference>
<dbReference type="InterPro" id="IPR036271">
    <property type="entry name" value="Tet_transcr_reg_TetR-rel_C_sf"/>
</dbReference>
<evidence type="ECO:0000313" key="7">
    <source>
        <dbReference type="EMBL" id="ADI02707.1"/>
    </source>
</evidence>
<dbReference type="eggNOG" id="COG1309">
    <property type="taxonomic scope" value="Bacteria"/>
</dbReference>
<feature type="domain" description="HTH tetR-type" evidence="6">
    <location>
        <begin position="4"/>
        <end position="64"/>
    </location>
</feature>
<feature type="transmembrane region" description="Helical" evidence="5">
    <location>
        <begin position="147"/>
        <end position="167"/>
    </location>
</feature>
<dbReference type="FunFam" id="1.10.10.60:FF:000141">
    <property type="entry name" value="TetR family transcriptional regulator"/>
    <property type="match status" value="1"/>
</dbReference>
<dbReference type="SUPFAM" id="SSF46689">
    <property type="entry name" value="Homeodomain-like"/>
    <property type="match status" value="1"/>
</dbReference>
<dbReference type="InterPro" id="IPR050109">
    <property type="entry name" value="HTH-type_TetR-like_transc_reg"/>
</dbReference>
<dbReference type="PANTHER" id="PTHR30055:SF234">
    <property type="entry name" value="HTH-TYPE TRANSCRIPTIONAL REGULATOR BETI"/>
    <property type="match status" value="1"/>
</dbReference>